<dbReference type="EMBL" id="VJMJ01000217">
    <property type="protein sequence ID" value="KAF0726380.1"/>
    <property type="molecule type" value="Genomic_DNA"/>
</dbReference>
<accession>A0A6G0WGV0</accession>
<proteinExistence type="predicted"/>
<dbReference type="AlphaFoldDB" id="A0A6G0WGV0"/>
<sequence length="146" mass="16023">MIGIFMVWMANAPNIGTTSNPFFLMSMTIGRHADVARHRALGQSHGTFSTVAMYGCCYDGPSWHYLALLHRRQCSSILAHSSTSAAPISNDVVASSHPYPLNFTRFAVCMLKAEFCPQPPPRQPLLRAIVWTGRLDSPDTGLPSIC</sequence>
<protein>
    <submittedName>
        <fullName evidence="1">Uncharacterized protein</fullName>
    </submittedName>
</protein>
<evidence type="ECO:0000313" key="1">
    <source>
        <dbReference type="EMBL" id="KAF0726380.1"/>
    </source>
</evidence>
<reference evidence="1 2" key="1">
    <citation type="submission" date="2019-07" db="EMBL/GenBank/DDBJ databases">
        <title>Genomics analysis of Aphanomyces spp. identifies a new class of oomycete effector associated with host adaptation.</title>
        <authorList>
            <person name="Gaulin E."/>
        </authorList>
    </citation>
    <scope>NUCLEOTIDE SEQUENCE [LARGE SCALE GENOMIC DNA]</scope>
    <source>
        <strain evidence="1 2">ATCC 201684</strain>
    </source>
</reference>
<evidence type="ECO:0000313" key="2">
    <source>
        <dbReference type="Proteomes" id="UP000481153"/>
    </source>
</evidence>
<dbReference type="Proteomes" id="UP000481153">
    <property type="component" value="Unassembled WGS sequence"/>
</dbReference>
<keyword evidence="2" id="KW-1185">Reference proteome</keyword>
<comment type="caution">
    <text evidence="1">The sequence shown here is derived from an EMBL/GenBank/DDBJ whole genome shotgun (WGS) entry which is preliminary data.</text>
</comment>
<organism evidence="1 2">
    <name type="scientific">Aphanomyces euteiches</name>
    <dbReference type="NCBI Taxonomy" id="100861"/>
    <lineage>
        <taxon>Eukaryota</taxon>
        <taxon>Sar</taxon>
        <taxon>Stramenopiles</taxon>
        <taxon>Oomycota</taxon>
        <taxon>Saprolegniomycetes</taxon>
        <taxon>Saprolegniales</taxon>
        <taxon>Verrucalvaceae</taxon>
        <taxon>Aphanomyces</taxon>
    </lineage>
</organism>
<gene>
    <name evidence="1" type="ORF">Ae201684_015348</name>
</gene>
<name>A0A6G0WGV0_9STRA</name>